<dbReference type="RefSeq" id="WP_369455483.1">
    <property type="nucleotide sequence ID" value="NZ_JBGCUO010000001.1"/>
</dbReference>
<sequence length="159" mass="17816">MGPLEIPDADGIQRWLGQAGIEYYICDQCHGFHITALQSREGVTDARLFIEEEGLLLSTELELRPSSLFLVQADLGRLNMSFPTLKIFIDINDETLPRLVGCDLLLTRHGVSYEQFEYFLQASIDASHMLLDDCQQNDCLMGPEPVAGEEEAPLPPLIH</sequence>
<dbReference type="InterPro" id="IPR019660">
    <property type="entry name" value="Put_sensory_transdc_reg_YbjN"/>
</dbReference>
<dbReference type="Pfam" id="PF10722">
    <property type="entry name" value="YbjN"/>
    <property type="match status" value="1"/>
</dbReference>
<gene>
    <name evidence="1" type="ORF">AB5I84_08820</name>
</gene>
<proteinExistence type="predicted"/>
<dbReference type="EMBL" id="JBGCUO010000001">
    <property type="protein sequence ID" value="MEY1662247.1"/>
    <property type="molecule type" value="Genomic_DNA"/>
</dbReference>
<evidence type="ECO:0000313" key="2">
    <source>
        <dbReference type="Proteomes" id="UP001562065"/>
    </source>
</evidence>
<protein>
    <submittedName>
        <fullName evidence="1">YbjN domain-containing protein</fullName>
    </submittedName>
</protein>
<reference evidence="1 2" key="1">
    <citation type="submission" date="2024-07" db="EMBL/GenBank/DDBJ databases">
        <authorList>
            <person name="Ren Q."/>
        </authorList>
    </citation>
    <scope>NUCLEOTIDE SEQUENCE [LARGE SCALE GENOMIC DNA]</scope>
    <source>
        <strain evidence="1 2">REN37</strain>
    </source>
</reference>
<accession>A0ABV4AIH9</accession>
<organism evidence="1 2">
    <name type="scientific">Isoalcanivorax beigongshangi</name>
    <dbReference type="NCBI Taxonomy" id="3238810"/>
    <lineage>
        <taxon>Bacteria</taxon>
        <taxon>Pseudomonadati</taxon>
        <taxon>Pseudomonadota</taxon>
        <taxon>Gammaproteobacteria</taxon>
        <taxon>Oceanospirillales</taxon>
        <taxon>Alcanivoracaceae</taxon>
        <taxon>Isoalcanivorax</taxon>
    </lineage>
</organism>
<comment type="caution">
    <text evidence="1">The sequence shown here is derived from an EMBL/GenBank/DDBJ whole genome shotgun (WGS) entry which is preliminary data.</text>
</comment>
<keyword evidence="2" id="KW-1185">Reference proteome</keyword>
<name>A0ABV4AIH9_9GAMM</name>
<dbReference type="Proteomes" id="UP001562065">
    <property type="component" value="Unassembled WGS sequence"/>
</dbReference>
<evidence type="ECO:0000313" key="1">
    <source>
        <dbReference type="EMBL" id="MEY1662247.1"/>
    </source>
</evidence>